<evidence type="ECO:0000256" key="3">
    <source>
        <dbReference type="ARBA" id="ARBA00019010"/>
    </source>
</evidence>
<dbReference type="PANTHER" id="PTHR33540">
    <property type="entry name" value="TRNA THREONYLCARBAMOYLADENOSINE BIOSYNTHESIS PROTEIN TSAE"/>
    <property type="match status" value="1"/>
</dbReference>
<dbReference type="Gene3D" id="3.40.50.300">
    <property type="entry name" value="P-loop containing nucleotide triphosphate hydrolases"/>
    <property type="match status" value="1"/>
</dbReference>
<keyword evidence="6" id="KW-0479">Metal-binding</keyword>
<dbReference type="InterPro" id="IPR027417">
    <property type="entry name" value="P-loop_NTPase"/>
</dbReference>
<sequence>MLKKTDTVVIHYTLNDVEAVAKTLLETVDSKIILFEGEMGVGKTTLIKTLIKLLGSNDVVSSPTFSIVNEYLAKNQSIYHFDLYRIEDEDELYDFGIDTYIYNHNFVFVEWPELLKPLIQDKYSVVKITLSENTSRTISIENIK</sequence>
<dbReference type="PANTHER" id="PTHR33540:SF2">
    <property type="entry name" value="TRNA THREONYLCARBAMOYLADENOSINE BIOSYNTHESIS PROTEIN TSAE"/>
    <property type="match status" value="1"/>
</dbReference>
<dbReference type="NCBIfam" id="TIGR00150">
    <property type="entry name" value="T6A_YjeE"/>
    <property type="match status" value="1"/>
</dbReference>
<dbReference type="Proteomes" id="UP000199559">
    <property type="component" value="Unassembled WGS sequence"/>
</dbReference>
<proteinExistence type="inferred from homology"/>
<dbReference type="GO" id="GO:0005737">
    <property type="term" value="C:cytoplasm"/>
    <property type="evidence" value="ECO:0007669"/>
    <property type="project" value="UniProtKB-SubCell"/>
</dbReference>
<keyword evidence="9" id="KW-0460">Magnesium</keyword>
<evidence type="ECO:0000256" key="4">
    <source>
        <dbReference type="ARBA" id="ARBA00022490"/>
    </source>
</evidence>
<dbReference type="STRING" id="1144750.SAMN05443431_107219"/>
<dbReference type="SUPFAM" id="SSF52540">
    <property type="entry name" value="P-loop containing nucleoside triphosphate hydrolases"/>
    <property type="match status" value="1"/>
</dbReference>
<keyword evidence="8" id="KW-0067">ATP-binding</keyword>
<keyword evidence="7" id="KW-0547">Nucleotide-binding</keyword>
<name>A0A1I3RB99_9FLAO</name>
<protein>
    <recommendedName>
        <fullName evidence="3">tRNA threonylcarbamoyladenosine biosynthesis protein TsaE</fullName>
    </recommendedName>
    <alternativeName>
        <fullName evidence="10">t(6)A37 threonylcarbamoyladenosine biosynthesis protein TsaE</fullName>
    </alternativeName>
</protein>
<dbReference type="Pfam" id="PF02367">
    <property type="entry name" value="TsaE"/>
    <property type="match status" value="1"/>
</dbReference>
<dbReference type="GO" id="GO:0046872">
    <property type="term" value="F:metal ion binding"/>
    <property type="evidence" value="ECO:0007669"/>
    <property type="project" value="UniProtKB-KW"/>
</dbReference>
<evidence type="ECO:0000256" key="2">
    <source>
        <dbReference type="ARBA" id="ARBA00007599"/>
    </source>
</evidence>
<comment type="similarity">
    <text evidence="2">Belongs to the TsaE family.</text>
</comment>
<evidence type="ECO:0000256" key="6">
    <source>
        <dbReference type="ARBA" id="ARBA00022723"/>
    </source>
</evidence>
<accession>A0A1I3RB99</accession>
<keyword evidence="4" id="KW-0963">Cytoplasm</keyword>
<keyword evidence="12" id="KW-1185">Reference proteome</keyword>
<reference evidence="12" key="1">
    <citation type="submission" date="2016-10" db="EMBL/GenBank/DDBJ databases">
        <authorList>
            <person name="Varghese N."/>
            <person name="Submissions S."/>
        </authorList>
    </citation>
    <scope>NUCLEOTIDE SEQUENCE [LARGE SCALE GENOMIC DNA]</scope>
    <source>
        <strain evidence="12">DSM 28881</strain>
    </source>
</reference>
<dbReference type="GO" id="GO:0005524">
    <property type="term" value="F:ATP binding"/>
    <property type="evidence" value="ECO:0007669"/>
    <property type="project" value="UniProtKB-KW"/>
</dbReference>
<organism evidence="11 12">
    <name type="scientific">Olleya namhaensis</name>
    <dbReference type="NCBI Taxonomy" id="1144750"/>
    <lineage>
        <taxon>Bacteria</taxon>
        <taxon>Pseudomonadati</taxon>
        <taxon>Bacteroidota</taxon>
        <taxon>Flavobacteriia</taxon>
        <taxon>Flavobacteriales</taxon>
        <taxon>Flavobacteriaceae</taxon>
    </lineage>
</organism>
<dbReference type="GO" id="GO:0002949">
    <property type="term" value="P:tRNA threonylcarbamoyladenosine modification"/>
    <property type="evidence" value="ECO:0007669"/>
    <property type="project" value="InterPro"/>
</dbReference>
<comment type="subcellular location">
    <subcellularLocation>
        <location evidence="1">Cytoplasm</location>
    </subcellularLocation>
</comment>
<evidence type="ECO:0000256" key="1">
    <source>
        <dbReference type="ARBA" id="ARBA00004496"/>
    </source>
</evidence>
<keyword evidence="5" id="KW-0819">tRNA processing</keyword>
<evidence type="ECO:0000313" key="11">
    <source>
        <dbReference type="EMBL" id="SFJ43608.1"/>
    </source>
</evidence>
<dbReference type="EMBL" id="FORM01000007">
    <property type="protein sequence ID" value="SFJ43608.1"/>
    <property type="molecule type" value="Genomic_DNA"/>
</dbReference>
<evidence type="ECO:0000256" key="10">
    <source>
        <dbReference type="ARBA" id="ARBA00032441"/>
    </source>
</evidence>
<dbReference type="InterPro" id="IPR003442">
    <property type="entry name" value="T6A_TsaE"/>
</dbReference>
<evidence type="ECO:0000256" key="7">
    <source>
        <dbReference type="ARBA" id="ARBA00022741"/>
    </source>
</evidence>
<evidence type="ECO:0000313" key="12">
    <source>
        <dbReference type="Proteomes" id="UP000199559"/>
    </source>
</evidence>
<evidence type="ECO:0000256" key="5">
    <source>
        <dbReference type="ARBA" id="ARBA00022694"/>
    </source>
</evidence>
<evidence type="ECO:0000256" key="9">
    <source>
        <dbReference type="ARBA" id="ARBA00022842"/>
    </source>
</evidence>
<dbReference type="AlphaFoldDB" id="A0A1I3RB99"/>
<dbReference type="RefSeq" id="WP_232782608.1">
    <property type="nucleotide sequence ID" value="NZ_FORM01000007.1"/>
</dbReference>
<gene>
    <name evidence="11" type="ORF">SAMN05443431_107219</name>
</gene>
<evidence type="ECO:0000256" key="8">
    <source>
        <dbReference type="ARBA" id="ARBA00022840"/>
    </source>
</evidence>